<dbReference type="PANTHER" id="PTHR43003">
    <property type="entry name" value="DNA-3-METHYLADENINE GLYCOSYLASE"/>
    <property type="match status" value="1"/>
</dbReference>
<dbReference type="GO" id="GO:0006307">
    <property type="term" value="P:DNA alkylation repair"/>
    <property type="evidence" value="ECO:0007669"/>
    <property type="project" value="TreeGrafter"/>
</dbReference>
<dbReference type="GO" id="GO:0043916">
    <property type="term" value="F:DNA-7-methylguanine glycosylase activity"/>
    <property type="evidence" value="ECO:0007669"/>
    <property type="project" value="TreeGrafter"/>
</dbReference>
<dbReference type="GO" id="GO:0032993">
    <property type="term" value="C:protein-DNA complex"/>
    <property type="evidence" value="ECO:0007669"/>
    <property type="project" value="TreeGrafter"/>
</dbReference>
<dbReference type="FunFam" id="1.10.340.30:FF:000004">
    <property type="entry name" value="DNA-3-methyladenine glycosylase II"/>
    <property type="match status" value="1"/>
</dbReference>
<evidence type="ECO:0000256" key="3">
    <source>
        <dbReference type="ARBA" id="ARBA00012000"/>
    </source>
</evidence>
<dbReference type="Pfam" id="PF00730">
    <property type="entry name" value="HhH-GPD"/>
    <property type="match status" value="1"/>
</dbReference>
<evidence type="ECO:0000256" key="4">
    <source>
        <dbReference type="ARBA" id="ARBA00022763"/>
    </source>
</evidence>
<dbReference type="GO" id="GO:0008725">
    <property type="term" value="F:DNA-3-methyladenine glycosylase activity"/>
    <property type="evidence" value="ECO:0007669"/>
    <property type="project" value="TreeGrafter"/>
</dbReference>
<evidence type="ECO:0000259" key="6">
    <source>
        <dbReference type="SMART" id="SM00478"/>
    </source>
</evidence>
<dbReference type="InterPro" id="IPR051912">
    <property type="entry name" value="Alkylbase_DNA_Glycosylase/TA"/>
</dbReference>
<evidence type="ECO:0000313" key="7">
    <source>
        <dbReference type="EMBL" id="WKW10965.1"/>
    </source>
</evidence>
<organism evidence="7">
    <name type="scientific">Pseudogemmatithrix spongiicola</name>
    <dbReference type="NCBI Taxonomy" id="3062599"/>
    <lineage>
        <taxon>Bacteria</taxon>
        <taxon>Pseudomonadati</taxon>
        <taxon>Gemmatimonadota</taxon>
        <taxon>Gemmatimonadia</taxon>
        <taxon>Gemmatimonadales</taxon>
        <taxon>Gemmatimonadaceae</taxon>
        <taxon>Pseudogemmatithrix</taxon>
    </lineage>
</organism>
<dbReference type="PANTHER" id="PTHR43003:SF5">
    <property type="entry name" value="DNA-3-METHYLADENINE GLYCOSYLASE"/>
    <property type="match status" value="1"/>
</dbReference>
<dbReference type="SMART" id="SM00478">
    <property type="entry name" value="ENDO3c"/>
    <property type="match status" value="1"/>
</dbReference>
<protein>
    <recommendedName>
        <fullName evidence="3">DNA-3-methyladenine glycosylase II</fullName>
        <ecNumber evidence="3">3.2.2.21</ecNumber>
    </recommendedName>
</protein>
<proteinExistence type="inferred from homology"/>
<dbReference type="GO" id="GO:0005737">
    <property type="term" value="C:cytoplasm"/>
    <property type="evidence" value="ECO:0007669"/>
    <property type="project" value="TreeGrafter"/>
</dbReference>
<dbReference type="GO" id="GO:0006285">
    <property type="term" value="P:base-excision repair, AP site formation"/>
    <property type="evidence" value="ECO:0007669"/>
    <property type="project" value="TreeGrafter"/>
</dbReference>
<reference evidence="7" key="1">
    <citation type="submission" date="2023-07" db="EMBL/GenBank/DDBJ databases">
        <authorList>
            <person name="Haufschild T."/>
            <person name="Kallscheuer N."/>
            <person name="Hammer J."/>
            <person name="Kohn T."/>
            <person name="Kabuu M."/>
            <person name="Jogler M."/>
            <person name="Wohfarth N."/>
            <person name="Heuer A."/>
            <person name="Rohde M."/>
            <person name="van Teeseling M.C.F."/>
            <person name="Jogler C."/>
        </authorList>
    </citation>
    <scope>NUCLEOTIDE SEQUENCE</scope>
    <source>
        <strain evidence="7">Strain 138</strain>
        <strain evidence="8">Strain 318</strain>
    </source>
</reference>
<dbReference type="EMBL" id="CP130613">
    <property type="protein sequence ID" value="WKW13874.1"/>
    <property type="molecule type" value="Genomic_DNA"/>
</dbReference>
<dbReference type="InterPro" id="IPR003265">
    <property type="entry name" value="HhH-GPD_domain"/>
</dbReference>
<feature type="domain" description="HhH-GPD" evidence="6">
    <location>
        <begin position="48"/>
        <end position="202"/>
    </location>
</feature>
<dbReference type="RefSeq" id="WP_367886675.1">
    <property type="nucleotide sequence ID" value="NZ_CP130612.1"/>
</dbReference>
<dbReference type="Proteomes" id="UP001229955">
    <property type="component" value="Chromosome"/>
</dbReference>
<keyword evidence="4" id="KW-0227">DNA damage</keyword>
<sequence>MPPRHAKAIAHLSAVDPILGRWIAQAGPCSLTRERSGTHFAAVARSIIYQQLSGKAAGTIHARFEALFDGRSPEPHEVLKVKHTALRGIGLSERKAEYVRGLAEDVHRGRIPLERVDAMPDAEVIETLTQVRGVGEWTAQMFLMFRLGRLDVLPTLDLGIQTAIKRLYGLRSHPKPERVAKLGAKWAPYRTVASWYLWRVVDDPPQ</sequence>
<accession>A0AA49Q6P1</accession>
<dbReference type="Gene3D" id="1.10.340.30">
    <property type="entry name" value="Hypothetical protein, domain 2"/>
    <property type="match status" value="1"/>
</dbReference>
<evidence type="ECO:0000256" key="5">
    <source>
        <dbReference type="ARBA" id="ARBA00023204"/>
    </source>
</evidence>
<evidence type="ECO:0000256" key="2">
    <source>
        <dbReference type="ARBA" id="ARBA00010817"/>
    </source>
</evidence>
<comment type="similarity">
    <text evidence="2">Belongs to the alkylbase DNA glycosidase AlkA family.</text>
</comment>
<dbReference type="EMBL" id="CP130612">
    <property type="protein sequence ID" value="WKW10965.1"/>
    <property type="molecule type" value="Genomic_DNA"/>
</dbReference>
<name>A0AA49Q477_9BACT</name>
<keyword evidence="5" id="KW-0234">DNA repair</keyword>
<dbReference type="KEGG" id="pspc:Strain318_000198"/>
<dbReference type="AlphaFoldDB" id="A0AA49Q477"/>
<gene>
    <name evidence="7" type="ORF">Strain138_000198</name>
    <name evidence="8" type="ORF">Strain318_000198</name>
</gene>
<comment type="catalytic activity">
    <reaction evidence="1">
        <text>Hydrolysis of alkylated DNA, releasing 3-methyladenine, 3-methylguanine, 7-methylguanine and 7-methyladenine.</text>
        <dbReference type="EC" id="3.2.2.21"/>
    </reaction>
</comment>
<accession>A0AA49Q477</accession>
<dbReference type="SUPFAM" id="SSF48150">
    <property type="entry name" value="DNA-glycosylase"/>
    <property type="match status" value="1"/>
</dbReference>
<dbReference type="CDD" id="cd00056">
    <property type="entry name" value="ENDO3c"/>
    <property type="match status" value="1"/>
</dbReference>
<dbReference type="InterPro" id="IPR011257">
    <property type="entry name" value="DNA_glycosylase"/>
</dbReference>
<keyword evidence="9" id="KW-1185">Reference proteome</keyword>
<dbReference type="EC" id="3.2.2.21" evidence="3"/>
<evidence type="ECO:0000313" key="8">
    <source>
        <dbReference type="EMBL" id="WKW13874.1"/>
    </source>
</evidence>
<evidence type="ECO:0000313" key="9">
    <source>
        <dbReference type="Proteomes" id="UP001229955"/>
    </source>
</evidence>
<dbReference type="Gene3D" id="1.10.1670.40">
    <property type="match status" value="1"/>
</dbReference>
<dbReference type="GO" id="GO:0032131">
    <property type="term" value="F:alkylated DNA binding"/>
    <property type="evidence" value="ECO:0007669"/>
    <property type="project" value="TreeGrafter"/>
</dbReference>
<evidence type="ECO:0000256" key="1">
    <source>
        <dbReference type="ARBA" id="ARBA00000086"/>
    </source>
</evidence>